<dbReference type="Gene3D" id="3.30.390.30">
    <property type="match status" value="1"/>
</dbReference>
<evidence type="ECO:0000256" key="1">
    <source>
        <dbReference type="ARBA" id="ARBA00001974"/>
    </source>
</evidence>
<accession>A0ABQ6CGL8</accession>
<reference evidence="8" key="1">
    <citation type="journal article" date="2019" name="Int. J. Syst. Evol. Microbiol.">
        <title>The Global Catalogue of Microorganisms (GCM) 10K type strain sequencing project: providing services to taxonomists for standard genome sequencing and annotation.</title>
        <authorList>
            <consortium name="The Broad Institute Genomics Platform"/>
            <consortium name="The Broad Institute Genome Sequencing Center for Infectious Disease"/>
            <person name="Wu L."/>
            <person name="Ma J."/>
        </authorList>
    </citation>
    <scope>NUCLEOTIDE SEQUENCE [LARGE SCALE GENOMIC DNA]</scope>
    <source>
        <strain evidence="8">NBRC 101365</strain>
    </source>
</reference>
<proteinExistence type="predicted"/>
<evidence type="ECO:0000313" key="7">
    <source>
        <dbReference type="EMBL" id="GLS19487.1"/>
    </source>
</evidence>
<dbReference type="InterPro" id="IPR028202">
    <property type="entry name" value="Reductase_C"/>
</dbReference>
<dbReference type="Gene3D" id="3.50.50.60">
    <property type="entry name" value="FAD/NAD(P)-binding domain"/>
    <property type="match status" value="2"/>
</dbReference>
<dbReference type="EMBL" id="BSPC01000023">
    <property type="protein sequence ID" value="GLS19487.1"/>
    <property type="molecule type" value="Genomic_DNA"/>
</dbReference>
<evidence type="ECO:0000259" key="5">
    <source>
        <dbReference type="Pfam" id="PF07992"/>
    </source>
</evidence>
<name>A0ABQ6CGL8_9HYPH</name>
<keyword evidence="2" id="KW-0285">Flavoprotein</keyword>
<keyword evidence="3" id="KW-0274">FAD</keyword>
<evidence type="ECO:0000256" key="4">
    <source>
        <dbReference type="ARBA" id="ARBA00023002"/>
    </source>
</evidence>
<feature type="domain" description="FAD/NAD(P)-binding" evidence="5">
    <location>
        <begin position="5"/>
        <end position="302"/>
    </location>
</feature>
<dbReference type="Proteomes" id="UP001156882">
    <property type="component" value="Unassembled WGS sequence"/>
</dbReference>
<dbReference type="InterPro" id="IPR023753">
    <property type="entry name" value="FAD/NAD-binding_dom"/>
</dbReference>
<dbReference type="PRINTS" id="PR00411">
    <property type="entry name" value="PNDRDTASEI"/>
</dbReference>
<protein>
    <submittedName>
        <fullName evidence="7">Ferredoxin reductase</fullName>
    </submittedName>
</protein>
<evidence type="ECO:0000256" key="3">
    <source>
        <dbReference type="ARBA" id="ARBA00022827"/>
    </source>
</evidence>
<feature type="domain" description="Reductase C-terminal" evidence="6">
    <location>
        <begin position="321"/>
        <end position="409"/>
    </location>
</feature>
<comment type="caution">
    <text evidence="7">The sequence shown here is derived from an EMBL/GenBank/DDBJ whole genome shotgun (WGS) entry which is preliminary data.</text>
</comment>
<dbReference type="PANTHER" id="PTHR43557">
    <property type="entry name" value="APOPTOSIS-INDUCING FACTOR 1"/>
    <property type="match status" value="1"/>
</dbReference>
<evidence type="ECO:0000259" key="6">
    <source>
        <dbReference type="Pfam" id="PF14759"/>
    </source>
</evidence>
<gene>
    <name evidence="7" type="ORF">GCM10007874_25040</name>
</gene>
<dbReference type="Pfam" id="PF07992">
    <property type="entry name" value="Pyr_redox_2"/>
    <property type="match status" value="1"/>
</dbReference>
<dbReference type="InterPro" id="IPR016156">
    <property type="entry name" value="FAD/NAD-linked_Rdtase_dimer_sf"/>
</dbReference>
<dbReference type="PANTHER" id="PTHR43557:SF2">
    <property type="entry name" value="RIESKE DOMAIN-CONTAINING PROTEIN-RELATED"/>
    <property type="match status" value="1"/>
</dbReference>
<dbReference type="SUPFAM" id="SSF55424">
    <property type="entry name" value="FAD/NAD-linked reductases, dimerisation (C-terminal) domain"/>
    <property type="match status" value="1"/>
</dbReference>
<dbReference type="InterPro" id="IPR050446">
    <property type="entry name" value="FAD-oxidoreductase/Apoptosis"/>
</dbReference>
<dbReference type="InterPro" id="IPR036188">
    <property type="entry name" value="FAD/NAD-bd_sf"/>
</dbReference>
<keyword evidence="8" id="KW-1185">Reference proteome</keyword>
<evidence type="ECO:0000313" key="8">
    <source>
        <dbReference type="Proteomes" id="UP001156882"/>
    </source>
</evidence>
<dbReference type="SUPFAM" id="SSF51905">
    <property type="entry name" value="FAD/NAD(P)-binding domain"/>
    <property type="match status" value="2"/>
</dbReference>
<dbReference type="PRINTS" id="PR00368">
    <property type="entry name" value="FADPNR"/>
</dbReference>
<keyword evidence="4" id="KW-0560">Oxidoreductase</keyword>
<organism evidence="7 8">
    <name type="scientific">Labrys miyagiensis</name>
    <dbReference type="NCBI Taxonomy" id="346912"/>
    <lineage>
        <taxon>Bacteria</taxon>
        <taxon>Pseudomonadati</taxon>
        <taxon>Pseudomonadota</taxon>
        <taxon>Alphaproteobacteria</taxon>
        <taxon>Hyphomicrobiales</taxon>
        <taxon>Xanthobacteraceae</taxon>
        <taxon>Labrys</taxon>
    </lineage>
</organism>
<dbReference type="Pfam" id="PF14759">
    <property type="entry name" value="Reductase_C"/>
    <property type="match status" value="1"/>
</dbReference>
<evidence type="ECO:0000256" key="2">
    <source>
        <dbReference type="ARBA" id="ARBA00022630"/>
    </source>
</evidence>
<comment type="cofactor">
    <cofactor evidence="1">
        <name>FAD</name>
        <dbReference type="ChEBI" id="CHEBI:57692"/>
    </cofactor>
</comment>
<sequence>MHPGMVIVGAGEAGARAAFALREQGWTGLVTLIGEEIHAPYERPPLSKAALVDEAHPTPRYIVGQERFAAEGVTHIADRAVTTIDRQMRHVGLNDGSTIAYDRLLLATGATPRRLPIPGADHAGCVTLRRFEDALHLRERFRPGARIAIIGGGFIGLELAASACQKGAEVTIIEALPRLLSRGVPAEIAGAVQERHRAAGVTILCGDGIAAIEDHGAGPAVRLASGKRIEADLAVLGVGAVPNTSLAQSAGLAVDNGIAVDDRLRTSDETIHAAGDCCSFPLPIYGGRRVRLESWRNAQEQGTHAAKAMLGSSEAFDAVPWFWSDQYDLSLQVAGLVDEGRQSVRRDGADGSFILFHLDDDARLVAASGIGPGNAIARDIRLAEMLIARRARPDAAALSDPQTRLKSLLAA</sequence>